<accession>A0A699SQJ2</accession>
<gene>
    <name evidence="1" type="ORF">Tci_872126</name>
</gene>
<sequence>DDEVEPAELQEVVEVVTTAKLIIEVVTAASAIITTATPILTTVASPTLTTAPSAARRRNKVVIRDPEETATPSTIIHSEAKSKDKRKRILIEEPKPFKKQA</sequence>
<protein>
    <submittedName>
        <fullName evidence="1">Uncharacterized protein</fullName>
    </submittedName>
</protein>
<proteinExistence type="predicted"/>
<evidence type="ECO:0000313" key="1">
    <source>
        <dbReference type="EMBL" id="GFD00157.1"/>
    </source>
</evidence>
<name>A0A699SQJ2_TANCI</name>
<dbReference type="AlphaFoldDB" id="A0A699SQJ2"/>
<organism evidence="1">
    <name type="scientific">Tanacetum cinerariifolium</name>
    <name type="common">Dalmatian daisy</name>
    <name type="synonym">Chrysanthemum cinerariifolium</name>
    <dbReference type="NCBI Taxonomy" id="118510"/>
    <lineage>
        <taxon>Eukaryota</taxon>
        <taxon>Viridiplantae</taxon>
        <taxon>Streptophyta</taxon>
        <taxon>Embryophyta</taxon>
        <taxon>Tracheophyta</taxon>
        <taxon>Spermatophyta</taxon>
        <taxon>Magnoliopsida</taxon>
        <taxon>eudicotyledons</taxon>
        <taxon>Gunneridae</taxon>
        <taxon>Pentapetalae</taxon>
        <taxon>asterids</taxon>
        <taxon>campanulids</taxon>
        <taxon>Asterales</taxon>
        <taxon>Asteraceae</taxon>
        <taxon>Asteroideae</taxon>
        <taxon>Anthemideae</taxon>
        <taxon>Anthemidinae</taxon>
        <taxon>Tanacetum</taxon>
    </lineage>
</organism>
<dbReference type="EMBL" id="BKCJ011182992">
    <property type="protein sequence ID" value="GFD00157.1"/>
    <property type="molecule type" value="Genomic_DNA"/>
</dbReference>
<comment type="caution">
    <text evidence="1">The sequence shown here is derived from an EMBL/GenBank/DDBJ whole genome shotgun (WGS) entry which is preliminary data.</text>
</comment>
<feature type="non-terminal residue" evidence="1">
    <location>
        <position position="1"/>
    </location>
</feature>
<reference evidence="1" key="1">
    <citation type="journal article" date="2019" name="Sci. Rep.">
        <title>Draft genome of Tanacetum cinerariifolium, the natural source of mosquito coil.</title>
        <authorList>
            <person name="Yamashiro T."/>
            <person name="Shiraishi A."/>
            <person name="Satake H."/>
            <person name="Nakayama K."/>
        </authorList>
    </citation>
    <scope>NUCLEOTIDE SEQUENCE</scope>
</reference>